<evidence type="ECO:0000256" key="8">
    <source>
        <dbReference type="SAM" id="MobiDB-lite"/>
    </source>
</evidence>
<feature type="repeat" description="WD" evidence="7">
    <location>
        <begin position="823"/>
        <end position="864"/>
    </location>
</feature>
<feature type="repeat" description="WD" evidence="7">
    <location>
        <begin position="949"/>
        <end position="990"/>
    </location>
</feature>
<dbReference type="InterPro" id="IPR036322">
    <property type="entry name" value="WD40_repeat_dom_sf"/>
</dbReference>
<dbReference type="PROSITE" id="PS00678">
    <property type="entry name" value="WD_REPEATS_1"/>
    <property type="match status" value="4"/>
</dbReference>
<dbReference type="Proteomes" id="UP000270866">
    <property type="component" value="Unassembled WGS sequence"/>
</dbReference>
<dbReference type="InterPro" id="IPR020472">
    <property type="entry name" value="WD40_PAC1"/>
</dbReference>
<keyword evidence="2" id="KW-0677">Repeat</keyword>
<feature type="repeat" description="WD" evidence="7">
    <location>
        <begin position="655"/>
        <end position="696"/>
    </location>
</feature>
<dbReference type="SUPFAM" id="SSF52540">
    <property type="entry name" value="P-loop containing nucleoside triphosphate hydrolases"/>
    <property type="match status" value="1"/>
</dbReference>
<gene>
    <name evidence="10" type="ORF">BFJ65_g14599</name>
</gene>
<evidence type="ECO:0000256" key="2">
    <source>
        <dbReference type="ARBA" id="ARBA00022737"/>
    </source>
</evidence>
<evidence type="ECO:0000256" key="5">
    <source>
        <dbReference type="ARBA" id="ARBA00039789"/>
    </source>
</evidence>
<evidence type="ECO:0000313" key="11">
    <source>
        <dbReference type="Proteomes" id="UP000270866"/>
    </source>
</evidence>
<dbReference type="InterPro" id="IPR056884">
    <property type="entry name" value="NPHP3-like_N"/>
</dbReference>
<dbReference type="PROSITE" id="PS50294">
    <property type="entry name" value="WD_REPEATS_REGION"/>
    <property type="match status" value="10"/>
</dbReference>
<feature type="compositionally biased region" description="Basic and acidic residues" evidence="8">
    <location>
        <begin position="1571"/>
        <end position="1580"/>
    </location>
</feature>
<feature type="compositionally biased region" description="Acidic residues" evidence="8">
    <location>
        <begin position="1537"/>
        <end position="1570"/>
    </location>
</feature>
<evidence type="ECO:0000256" key="3">
    <source>
        <dbReference type="ARBA" id="ARBA00023054"/>
    </source>
</evidence>
<comment type="function">
    <text evidence="6">Involved in mitochondrial fission. Acts as an adapter protein required to form mitochondrial fission complexes. Formation of these complexes is required to promote constriction and fission of the mitochondrial compartment at a late step in mitochondrial division.</text>
</comment>
<dbReference type="InterPro" id="IPR015943">
    <property type="entry name" value="WD40/YVTN_repeat-like_dom_sf"/>
</dbReference>
<feature type="repeat" description="WD" evidence="7">
    <location>
        <begin position="907"/>
        <end position="948"/>
    </location>
</feature>
<dbReference type="EMBL" id="MRCU01000010">
    <property type="protein sequence ID" value="RKK10603.1"/>
    <property type="molecule type" value="Genomic_DNA"/>
</dbReference>
<evidence type="ECO:0000256" key="1">
    <source>
        <dbReference type="ARBA" id="ARBA00022574"/>
    </source>
</evidence>
<evidence type="ECO:0000256" key="7">
    <source>
        <dbReference type="PROSITE-ProRule" id="PRU00221"/>
    </source>
</evidence>
<comment type="caution">
    <text evidence="10">The sequence shown here is derived from an EMBL/GenBank/DDBJ whole genome shotgun (WGS) entry which is preliminary data.</text>
</comment>
<dbReference type="InterPro" id="IPR019775">
    <property type="entry name" value="WD40_repeat_CS"/>
</dbReference>
<keyword evidence="3" id="KW-0175">Coiled coil</keyword>
<dbReference type="PROSITE" id="PS50837">
    <property type="entry name" value="NACHT"/>
    <property type="match status" value="1"/>
</dbReference>
<proteinExistence type="inferred from homology"/>
<accession>A0A3L6N2K5</accession>
<dbReference type="InterPro" id="IPR022698">
    <property type="entry name" value="OrsD"/>
</dbReference>
<dbReference type="Gene3D" id="2.130.10.10">
    <property type="entry name" value="YVTN repeat-like/Quinoprotein amine dehydrogenase"/>
    <property type="match status" value="5"/>
</dbReference>
<dbReference type="SMART" id="SM00320">
    <property type="entry name" value="WD40"/>
    <property type="match status" value="10"/>
</dbReference>
<dbReference type="GO" id="GO:0005634">
    <property type="term" value="C:nucleus"/>
    <property type="evidence" value="ECO:0007669"/>
    <property type="project" value="TreeGrafter"/>
</dbReference>
<feature type="repeat" description="WD" evidence="7">
    <location>
        <begin position="865"/>
        <end position="906"/>
    </location>
</feature>
<feature type="region of interest" description="Disordered" evidence="8">
    <location>
        <begin position="1531"/>
        <end position="1588"/>
    </location>
</feature>
<keyword evidence="1 7" id="KW-0853">WD repeat</keyword>
<evidence type="ECO:0000256" key="6">
    <source>
        <dbReference type="ARBA" id="ARBA00043913"/>
    </source>
</evidence>
<dbReference type="InterPro" id="IPR001680">
    <property type="entry name" value="WD40_rpt"/>
</dbReference>
<feature type="repeat" description="WD" evidence="7">
    <location>
        <begin position="613"/>
        <end position="654"/>
    </location>
</feature>
<dbReference type="Pfam" id="PF00400">
    <property type="entry name" value="WD40"/>
    <property type="match status" value="10"/>
</dbReference>
<sequence>MGNEDVKIENAVNAGTVNVRRQTNIFAKEQNDDECLQDLRVTDPRDDKTRIEQTKGGLLKDSYCWILNNADFQQWRNDEQIRLLWIKGDPGKGKTMLLCGIINELEQQTAGILSYFFCQGTDERLNNATAVLRGLIYMLVGQQPSLIPYVRERYNNAGEDLFVDVNAWVALAKIFANILQDPNLKSTFLIIDALDECVTDLPELLDLIVEKSLQFPRVKWIVSSRNRLDIEQKLGVDRSQAGLSLQLEQNAECVSQAVDTYISHRVSQLPSIQDDQGRQDKLREAMRQKANGTFLWVSLVVKELKEVESWEVLQVVDEMPSDLKAVYGQMLKQIQQLKRGNPGLCRDLLSTVCTAYRPLSLHEIGFLSGLPNEISEKPQSVRRIVTKCGSFLTVRDEIVYIVHHSAKDYLSTEAFQAIFPVEAGKVHYSVFSRSLQIMSEKLRRNMYNLDHPGTSIDDIRRPKPDPLAPVRYSCIYWIDHLSDAILHRASTPVDELHDNSRVYQFLSSKYLYWLEALSLLRGMPEGVVAMKKLEILLAGSDGSHLFTLVRDAWRFILTYGWGIGNAPLQTYVSALVFSPRRSITRLLFEVEEPKWIATKPAMAQDWDACMTTLEGHSLGVRSVAFSPDGQRLASASRDGTVKIWDAMTGYCQATLVGHGDGVWSAAFSPDGQRLASASEDQTVKIWDTMTGHCHATLEGHSDWIWLVAFSPNGQLLASASHDRTVKIWHATTGHCQWTLEGHSLGVHSVAFSPNGQRLASASQDGTVQIWDATTGHYEATLEGNGYGVRSVSFSLDGQRLASASEDRTVKIWDITTGHCQWTLEGHDDGVGSVVFSPNGQRLASASEDRTVKIWDSTTGHCQATLEGHSLGVHSVAFSPNGQRLASASEDRTVKIWDATTGHYKAMLEGHSLDVHSIVFSPDGQRLASASWDRTVKIWDAMTGHCQWTLMGHGHRVRSVSFSLDGQRLASASEDRTVKIWDITTGHCQWTLEGHDDGVGSVVFSPNGQRLASASEDRTVKLWDTVTGHCQVTFYVDRYLSIIRFDETGTRLLTNAGTFDFAVGVVSPWPTPGSLHHPRQRHGYGISADRAWITYQGQNLLWLPSEYRPLTSAIAALSIALGCNSGRVLLFRFSTEGPGKLDPAEYSRLEHLQLHFNLPERAIICIPCGYALAADDDRVGRHLGQKHNVSKAARRKLNTFINSLHLPNPELLPVRPDDSAPHPHLRIQNGAACKHCGRRSTSLDVLSRHISKEHKREISSIRKTGKHWVRDHIVDNLTFQCWTSNDINRAWIVKSPPAPAKSKGNRPLQPAVESVQKLADQLYAEEQEHLGLQTLKCKPPAADSDDVSQKALLTNWMRRTDWDRIFENAECSLLISLALLPSPSPQKLYLGTYNRKELSSSRADEHKLMAIVSALDRLFDRCGETVRFTDTSVRRWLRGRFPDRPYKTPFELVSPSSERLYRREFKRCICFWLRLWRLPISIARGVSGRSISKLQRRMLGELWLDPCWEENLTSERGSQDDEERFTVWLQDGGVEATGDNEEDEADYTSDSFDDDTASETSTDEPENDERLDEAIHNKEPPVHLGQDQLNSLDEGHHASAGIILRFCYEMATEDFEDGRASSTLLVYFSAVRGLSEKEGAKYMRPAQYTPILARLVYCTRLVFLEAILPRRAYTYAGFPARPRYGQLAALNAVRAEKMCDGTMSPLGEFLSLLAYGLALRRSEGPVYHFFWSEDGQTISWDGNMYLTMDQFRHLAHKTFHQATVQCRRLMYDYEPDELVIGDLRDRLSETAPGYCFLTDDKNGLGDSYLAVFMRACTAPVDGLLKTRSHNQSAWDADAAQAYLCAHDAFLKTLMVLIQLDSGQGARVSELLTLEHSNTKSRLRGICIYGGQMFSVTRHHKARLTTNREFQVARFFSRQVTALMYRYLVYIRPVAYAILRKCFQFEPQRTLLFTPASKSMRWTTKVFTEELKRLGQDALGADMEINVQLYRQLSIAITERHVREALPDFNCFNDVTMTADADVAFAWQSGHRPMQRYATYGLDGAFPDKLQPSLLRLYARCSERWHDFLMYGSRPPPPERRATEDACVDIAGGAIQAENSLSATAARREL</sequence>
<dbReference type="GO" id="GO:1990234">
    <property type="term" value="C:transferase complex"/>
    <property type="evidence" value="ECO:0007669"/>
    <property type="project" value="UniProtKB-ARBA"/>
</dbReference>
<organism evidence="10 11">
    <name type="scientific">Fusarium oxysporum f. sp. cepae</name>
    <dbReference type="NCBI Taxonomy" id="396571"/>
    <lineage>
        <taxon>Eukaryota</taxon>
        <taxon>Fungi</taxon>
        <taxon>Dikarya</taxon>
        <taxon>Ascomycota</taxon>
        <taxon>Pezizomycotina</taxon>
        <taxon>Sordariomycetes</taxon>
        <taxon>Hypocreomycetidae</taxon>
        <taxon>Hypocreales</taxon>
        <taxon>Nectriaceae</taxon>
        <taxon>Fusarium</taxon>
        <taxon>Fusarium oxysporum species complex</taxon>
    </lineage>
</organism>
<feature type="domain" description="NACHT" evidence="9">
    <location>
        <begin position="82"/>
        <end position="225"/>
    </location>
</feature>
<dbReference type="PANTHER" id="PTHR22847:SF637">
    <property type="entry name" value="WD REPEAT DOMAIN 5B"/>
    <property type="match status" value="1"/>
</dbReference>
<comment type="similarity">
    <text evidence="4">Belongs to the WD repeat MDV1/CAF4 family.</text>
</comment>
<feature type="repeat" description="WD" evidence="7">
    <location>
        <begin position="991"/>
        <end position="1032"/>
    </location>
</feature>
<evidence type="ECO:0000259" key="9">
    <source>
        <dbReference type="PROSITE" id="PS50837"/>
    </source>
</evidence>
<dbReference type="InterPro" id="IPR027417">
    <property type="entry name" value="P-loop_NTPase"/>
</dbReference>
<dbReference type="SUPFAM" id="SSF50978">
    <property type="entry name" value="WD40 repeat-like"/>
    <property type="match status" value="2"/>
</dbReference>
<dbReference type="PANTHER" id="PTHR22847">
    <property type="entry name" value="WD40 REPEAT PROTEIN"/>
    <property type="match status" value="1"/>
</dbReference>
<feature type="repeat" description="WD" evidence="7">
    <location>
        <begin position="697"/>
        <end position="738"/>
    </location>
</feature>
<feature type="repeat" description="WD" evidence="7">
    <location>
        <begin position="739"/>
        <end position="780"/>
    </location>
</feature>
<dbReference type="PROSITE" id="PS50082">
    <property type="entry name" value="WD_REPEATS_2"/>
    <property type="match status" value="10"/>
</dbReference>
<feature type="repeat" description="WD" evidence="7">
    <location>
        <begin position="781"/>
        <end position="822"/>
    </location>
</feature>
<dbReference type="Pfam" id="PF12013">
    <property type="entry name" value="OrsD"/>
    <property type="match status" value="1"/>
</dbReference>
<dbReference type="FunFam" id="3.40.50.300:FF:001638">
    <property type="entry name" value="NACHT and WD40 domain protein"/>
    <property type="match status" value="1"/>
</dbReference>
<reference evidence="10 11" key="1">
    <citation type="journal article" date="2018" name="Sci. Rep.">
        <title>Characterisation of pathogen-specific regions and novel effector candidates in Fusarium oxysporum f. sp. cepae.</title>
        <authorList>
            <person name="Armitage A.D."/>
            <person name="Taylor A."/>
            <person name="Sobczyk M.K."/>
            <person name="Baxter L."/>
            <person name="Greenfield B.P."/>
            <person name="Bates H.J."/>
            <person name="Wilson F."/>
            <person name="Jackson A.C."/>
            <person name="Ott S."/>
            <person name="Harrison R.J."/>
            <person name="Clarkson J.P."/>
        </authorList>
    </citation>
    <scope>NUCLEOTIDE SEQUENCE [LARGE SCALE GENOMIC DNA]</scope>
    <source>
        <strain evidence="10 11">FoC_Fus2</strain>
    </source>
</reference>
<protein>
    <recommendedName>
        <fullName evidence="5">Mitochondrial division protein 1</fullName>
    </recommendedName>
</protein>
<dbReference type="Gene3D" id="3.40.50.300">
    <property type="entry name" value="P-loop containing nucleotide triphosphate hydrolases"/>
    <property type="match status" value="1"/>
</dbReference>
<evidence type="ECO:0000256" key="4">
    <source>
        <dbReference type="ARBA" id="ARBA00038415"/>
    </source>
</evidence>
<dbReference type="InterPro" id="IPR007111">
    <property type="entry name" value="NACHT_NTPase"/>
</dbReference>
<evidence type="ECO:0000313" key="10">
    <source>
        <dbReference type="EMBL" id="RKK10603.1"/>
    </source>
</evidence>
<dbReference type="PRINTS" id="PR00320">
    <property type="entry name" value="GPROTEINBRPT"/>
</dbReference>
<dbReference type="Pfam" id="PF24883">
    <property type="entry name" value="NPHP3_N"/>
    <property type="match status" value="1"/>
</dbReference>
<name>A0A3L6N2K5_FUSOX</name>
<dbReference type="CDD" id="cd00200">
    <property type="entry name" value="WD40"/>
    <property type="match status" value="2"/>
</dbReference>